<dbReference type="Pfam" id="PF01544">
    <property type="entry name" value="CorA"/>
    <property type="match status" value="1"/>
</dbReference>
<accession>A0A4Q9M7E7</accession>
<dbReference type="Gene3D" id="1.20.58.340">
    <property type="entry name" value="Magnesium transport protein CorA, transmembrane region"/>
    <property type="match status" value="1"/>
</dbReference>
<dbReference type="GO" id="GO:0046873">
    <property type="term" value="F:metal ion transmembrane transporter activity"/>
    <property type="evidence" value="ECO:0007669"/>
    <property type="project" value="InterPro"/>
</dbReference>
<keyword evidence="3" id="KW-1133">Transmembrane helix</keyword>
<keyword evidence="2" id="KW-0812">Transmembrane</keyword>
<dbReference type="Proteomes" id="UP000292957">
    <property type="component" value="Unassembled WGS sequence"/>
</dbReference>
<proteinExistence type="predicted"/>
<dbReference type="InterPro" id="IPR045863">
    <property type="entry name" value="CorA_TM1_TM2"/>
</dbReference>
<dbReference type="GO" id="GO:0016020">
    <property type="term" value="C:membrane"/>
    <property type="evidence" value="ECO:0007669"/>
    <property type="project" value="UniProtKB-SubCell"/>
</dbReference>
<dbReference type="SUPFAM" id="SSF144083">
    <property type="entry name" value="Magnesium transport protein CorA, transmembrane region"/>
    <property type="match status" value="1"/>
</dbReference>
<dbReference type="OrthoDB" id="165352at2759"/>
<evidence type="ECO:0000256" key="3">
    <source>
        <dbReference type="ARBA" id="ARBA00022989"/>
    </source>
</evidence>
<evidence type="ECO:0000256" key="4">
    <source>
        <dbReference type="ARBA" id="ARBA00023136"/>
    </source>
</evidence>
<organism evidence="5">
    <name type="scientific">Dichomitus squalens</name>
    <dbReference type="NCBI Taxonomy" id="114155"/>
    <lineage>
        <taxon>Eukaryota</taxon>
        <taxon>Fungi</taxon>
        <taxon>Dikarya</taxon>
        <taxon>Basidiomycota</taxon>
        <taxon>Agaricomycotina</taxon>
        <taxon>Agaricomycetes</taxon>
        <taxon>Polyporales</taxon>
        <taxon>Polyporaceae</taxon>
        <taxon>Dichomitus</taxon>
    </lineage>
</organism>
<dbReference type="EMBL" id="ML143596">
    <property type="protein sequence ID" value="TBU21556.1"/>
    <property type="molecule type" value="Genomic_DNA"/>
</dbReference>
<dbReference type="AlphaFoldDB" id="A0A4Q9M7E7"/>
<name>A0A4Q9M7E7_9APHY</name>
<protein>
    <submittedName>
        <fullName evidence="5">Uncharacterized protein</fullName>
    </submittedName>
</protein>
<evidence type="ECO:0000256" key="1">
    <source>
        <dbReference type="ARBA" id="ARBA00004141"/>
    </source>
</evidence>
<evidence type="ECO:0000256" key="2">
    <source>
        <dbReference type="ARBA" id="ARBA00022692"/>
    </source>
</evidence>
<dbReference type="InterPro" id="IPR002523">
    <property type="entry name" value="MgTranspt_CorA/ZnTranspt_ZntB"/>
</dbReference>
<comment type="subcellular location">
    <subcellularLocation>
        <location evidence="1">Membrane</location>
        <topology evidence="1">Multi-pass membrane protein</topology>
    </subcellularLocation>
</comment>
<sequence length="140" mass="16538">MNHTFNMASYEVNQVMRRLTTVTIICLPPTLLTGYFDNFMGTFHGPYEWHRYPHLEHRDLPAVGGVIERKRAWGTSRLRDHLLLAHGRRKRVMSRAATRLRALFAALYPLRQIDFRPRSPRRRCSCTATPLNHRYIYSRS</sequence>
<evidence type="ECO:0000313" key="5">
    <source>
        <dbReference type="EMBL" id="TBU21556.1"/>
    </source>
</evidence>
<keyword evidence="4" id="KW-0472">Membrane</keyword>
<gene>
    <name evidence="5" type="ORF">BD311DRAFT_227555</name>
</gene>
<reference evidence="5" key="1">
    <citation type="submission" date="2019-01" db="EMBL/GenBank/DDBJ databases">
        <title>Draft genome sequences of three monokaryotic isolates of the white-rot basidiomycete fungus Dichomitus squalens.</title>
        <authorList>
            <consortium name="DOE Joint Genome Institute"/>
            <person name="Lopez S.C."/>
            <person name="Andreopoulos B."/>
            <person name="Pangilinan J."/>
            <person name="Lipzen A."/>
            <person name="Riley R."/>
            <person name="Ahrendt S."/>
            <person name="Ng V."/>
            <person name="Barry K."/>
            <person name="Daum C."/>
            <person name="Grigoriev I.V."/>
            <person name="Hilden K.S."/>
            <person name="Makela M.R."/>
            <person name="de Vries R.P."/>
        </authorList>
    </citation>
    <scope>NUCLEOTIDE SEQUENCE [LARGE SCALE GENOMIC DNA]</scope>
    <source>
        <strain evidence="5">OM18370.1</strain>
    </source>
</reference>